<evidence type="ECO:0000313" key="1">
    <source>
        <dbReference type="EMBL" id="CAL5030044.1"/>
    </source>
</evidence>
<dbReference type="InterPro" id="IPR055312">
    <property type="entry name" value="FBL15-like"/>
</dbReference>
<dbReference type="AlphaFoldDB" id="A0ABC9D1R4"/>
<organism evidence="1 2">
    <name type="scientific">Urochloa decumbens</name>
    <dbReference type="NCBI Taxonomy" id="240449"/>
    <lineage>
        <taxon>Eukaryota</taxon>
        <taxon>Viridiplantae</taxon>
        <taxon>Streptophyta</taxon>
        <taxon>Embryophyta</taxon>
        <taxon>Tracheophyta</taxon>
        <taxon>Spermatophyta</taxon>
        <taxon>Magnoliopsida</taxon>
        <taxon>Liliopsida</taxon>
        <taxon>Poales</taxon>
        <taxon>Poaceae</taxon>
        <taxon>PACMAD clade</taxon>
        <taxon>Panicoideae</taxon>
        <taxon>Panicodae</taxon>
        <taxon>Paniceae</taxon>
        <taxon>Melinidinae</taxon>
        <taxon>Urochloa</taxon>
    </lineage>
</organism>
<reference evidence="1 2" key="2">
    <citation type="submission" date="2024-10" db="EMBL/GenBank/DDBJ databases">
        <authorList>
            <person name="Ryan C."/>
        </authorList>
    </citation>
    <scope>NUCLEOTIDE SEQUENCE [LARGE SCALE GENOMIC DNA]</scope>
</reference>
<dbReference type="PANTHER" id="PTHR34709:SF28">
    <property type="entry name" value="OS08G0272601 PROTEIN"/>
    <property type="match status" value="1"/>
</dbReference>
<dbReference type="SUPFAM" id="SSF81383">
    <property type="entry name" value="F-box domain"/>
    <property type="match status" value="1"/>
</dbReference>
<evidence type="ECO:0008006" key="3">
    <source>
        <dbReference type="Google" id="ProtNLM"/>
    </source>
</evidence>
<accession>A0ABC9D1R4</accession>
<name>A0ABC9D1R4_9POAL</name>
<dbReference type="EMBL" id="OZ075141">
    <property type="protein sequence ID" value="CAL5030044.1"/>
    <property type="molecule type" value="Genomic_DNA"/>
</dbReference>
<keyword evidence="2" id="KW-1185">Reference proteome</keyword>
<protein>
    <recommendedName>
        <fullName evidence="3">F-box domain-containing protein</fullName>
    </recommendedName>
</protein>
<dbReference type="PANTHER" id="PTHR34709">
    <property type="entry name" value="OS10G0396666 PROTEIN"/>
    <property type="match status" value="1"/>
</dbReference>
<dbReference type="Proteomes" id="UP001497457">
    <property type="component" value="Chromosome 31b"/>
</dbReference>
<proteinExistence type="predicted"/>
<sequence>MAARRKRRRVDKTGRLSDDVLVRILERVPDARDLLRTGALARRWRGLWTRVPALRFACSTRPEFRSAAGGKLFVAFVDDALALRAAQREPGLEHLAISFITEAEDFRISGEDLQRLVPLLIGAGQGWIHHAVGQQALKSFDLEIRLPDYDVCHRPKPKVLMGLDCLPSSATLVTMRLALDGALVQLPATAVFKVRLMHLGIHENVWSEGPMIMSLEAAALSELSMEKMDVAVAHILQLKTPNLQVLSMNSCIMAALIISAPNKLEELYFTSHNDYGIDVDCELPRVWSLKAELCSRGRHDDDDIDIDTIRLLQNCSESVRRLELSLHVTERKIVDKIKGRIPHLPHVTSLTIHVPSLRKLHSVGVGISDILTQCINSQIQESGFFCQHPYHIKSQQISLPHLQDVEFKGLIGTDCELWFVESVLSSATELEEVAITFCQTLRAPLSKKVCDLMPELRGGDWTTCSSGPYSSYKWRCHLVGD</sequence>
<reference evidence="2" key="1">
    <citation type="submission" date="2024-06" db="EMBL/GenBank/DDBJ databases">
        <authorList>
            <person name="Ryan C."/>
        </authorList>
    </citation>
    <scope>NUCLEOTIDE SEQUENCE [LARGE SCALE GENOMIC DNA]</scope>
</reference>
<evidence type="ECO:0000313" key="2">
    <source>
        <dbReference type="Proteomes" id="UP001497457"/>
    </source>
</evidence>
<dbReference type="InterPro" id="IPR036047">
    <property type="entry name" value="F-box-like_dom_sf"/>
</dbReference>
<gene>
    <name evidence="1" type="ORF">URODEC1_LOCUS80725</name>
</gene>